<dbReference type="SUPFAM" id="SSF52540">
    <property type="entry name" value="P-loop containing nucleoside triphosphate hydrolases"/>
    <property type="match status" value="1"/>
</dbReference>
<dbReference type="GO" id="GO:0003724">
    <property type="term" value="F:RNA helicase activity"/>
    <property type="evidence" value="ECO:0007669"/>
    <property type="project" value="UniProtKB-EC"/>
</dbReference>
<keyword evidence="4" id="KW-0694">RNA-binding</keyword>
<accession>A0A0A9W5Z5</accession>
<dbReference type="GO" id="GO:0003723">
    <property type="term" value="F:RNA binding"/>
    <property type="evidence" value="ECO:0007669"/>
    <property type="project" value="UniProtKB-UniRule"/>
</dbReference>
<evidence type="ECO:0000259" key="5">
    <source>
        <dbReference type="PROSITE" id="PS51192"/>
    </source>
</evidence>
<evidence type="ECO:0000313" key="7">
    <source>
        <dbReference type="EMBL" id="JAQ16848.1"/>
    </source>
</evidence>
<protein>
    <recommendedName>
        <fullName evidence="4">ATP-dependent RNA helicase</fullName>
        <ecNumber evidence="4">3.6.4.13</ecNumber>
    </recommendedName>
</protein>
<evidence type="ECO:0000256" key="3">
    <source>
        <dbReference type="ARBA" id="ARBA00022840"/>
    </source>
</evidence>
<dbReference type="PROSITE" id="PS51192">
    <property type="entry name" value="HELICASE_ATP_BIND_1"/>
    <property type="match status" value="1"/>
</dbReference>
<comment type="domain">
    <text evidence="4">The Q motif is unique to and characteristic of the DEAD box family of RNA helicases and controls ATP binding and hydrolysis.</text>
</comment>
<evidence type="ECO:0000313" key="6">
    <source>
        <dbReference type="EMBL" id="JAG03862.1"/>
    </source>
</evidence>
<dbReference type="InterPro" id="IPR027417">
    <property type="entry name" value="P-loop_NTPase"/>
</dbReference>
<dbReference type="EMBL" id="GBHO01039742">
    <property type="protein sequence ID" value="JAG03862.1"/>
    <property type="molecule type" value="Transcribed_RNA"/>
</dbReference>
<comment type="function">
    <text evidence="4">RNA helicase.</text>
</comment>
<keyword evidence="4 6" id="KW-0347">Helicase</keyword>
<keyword evidence="3 4" id="KW-0067">ATP-binding</keyword>
<organism evidence="6">
    <name type="scientific">Lygus hesperus</name>
    <name type="common">Western plant bug</name>
    <dbReference type="NCBI Taxonomy" id="30085"/>
    <lineage>
        <taxon>Eukaryota</taxon>
        <taxon>Metazoa</taxon>
        <taxon>Ecdysozoa</taxon>
        <taxon>Arthropoda</taxon>
        <taxon>Hexapoda</taxon>
        <taxon>Insecta</taxon>
        <taxon>Pterygota</taxon>
        <taxon>Neoptera</taxon>
        <taxon>Paraneoptera</taxon>
        <taxon>Hemiptera</taxon>
        <taxon>Heteroptera</taxon>
        <taxon>Panheteroptera</taxon>
        <taxon>Cimicomorpha</taxon>
        <taxon>Miridae</taxon>
        <taxon>Mirini</taxon>
        <taxon>Lygus</taxon>
    </lineage>
</organism>
<evidence type="ECO:0000256" key="1">
    <source>
        <dbReference type="ARBA" id="ARBA00022741"/>
    </source>
</evidence>
<dbReference type="InterPro" id="IPR011545">
    <property type="entry name" value="DEAD/DEAH_box_helicase_dom"/>
</dbReference>
<sequence>MQVVGYKHVHSAALLTGGRDVNEERKRLHAISIVVGTPGRVLHHLQDDCNMSFDNLQIFCMDEADRLLDLGFRETLSNIVKYLPAQRQTLLFSATQTSDVQMLAQLSLQNPRYVSTYDMHVAPTPTTLCQNFLVVPLHQKLDVLHLFIKRHPNDKIVVFVSTCNQVKYMYLTFSKILKKTRIPSMCLTSKMKQFRR</sequence>
<dbReference type="Pfam" id="PF00270">
    <property type="entry name" value="DEAD"/>
    <property type="match status" value="1"/>
</dbReference>
<dbReference type="EMBL" id="GDHC01001781">
    <property type="protein sequence ID" value="JAQ16848.1"/>
    <property type="molecule type" value="Transcribed_RNA"/>
</dbReference>
<name>A0A0A9W5Z5_LYGHE</name>
<dbReference type="InterPro" id="IPR014001">
    <property type="entry name" value="Helicase_ATP-bd"/>
</dbReference>
<proteinExistence type="inferred from homology"/>
<dbReference type="PANTHER" id="PTHR24031">
    <property type="entry name" value="RNA HELICASE"/>
    <property type="match status" value="1"/>
</dbReference>
<dbReference type="Gene3D" id="3.40.50.300">
    <property type="entry name" value="P-loop containing nucleotide triphosphate hydrolases"/>
    <property type="match status" value="2"/>
</dbReference>
<keyword evidence="2 4" id="KW-0378">Hydrolase</keyword>
<comment type="similarity">
    <text evidence="4">Belongs to the DEAD box helicase family.</text>
</comment>
<reference evidence="7" key="3">
    <citation type="journal article" date="2016" name="Gigascience">
        <title>De novo construction of an expanded transcriptome assembly for the western tarnished plant bug, Lygus hesperus.</title>
        <authorList>
            <person name="Tassone E.E."/>
            <person name="Geib S.M."/>
            <person name="Hall B."/>
            <person name="Fabrick J.A."/>
            <person name="Brent C.S."/>
            <person name="Hull J.J."/>
        </authorList>
    </citation>
    <scope>NUCLEOTIDE SEQUENCE</scope>
</reference>
<dbReference type="AlphaFoldDB" id="A0A0A9W5Z5"/>
<dbReference type="EC" id="3.6.4.13" evidence="4"/>
<reference evidence="6" key="1">
    <citation type="journal article" date="2014" name="PLoS ONE">
        <title>Transcriptome-Based Identification of ABC Transporters in the Western Tarnished Plant Bug Lygus hesperus.</title>
        <authorList>
            <person name="Hull J.J."/>
            <person name="Chaney K."/>
            <person name="Geib S.M."/>
            <person name="Fabrick J.A."/>
            <person name="Brent C.S."/>
            <person name="Walsh D."/>
            <person name="Lavine L.C."/>
        </authorList>
    </citation>
    <scope>NUCLEOTIDE SEQUENCE</scope>
</reference>
<feature type="domain" description="Helicase ATP-binding" evidence="5">
    <location>
        <begin position="1"/>
        <end position="114"/>
    </location>
</feature>
<evidence type="ECO:0000256" key="4">
    <source>
        <dbReference type="RuleBase" id="RU365068"/>
    </source>
</evidence>
<gene>
    <name evidence="6" type="primary">ddx10</name>
    <name evidence="6" type="ORF">CM83_4887</name>
    <name evidence="7" type="ORF">g.95031</name>
</gene>
<dbReference type="GO" id="GO:0016787">
    <property type="term" value="F:hydrolase activity"/>
    <property type="evidence" value="ECO:0007669"/>
    <property type="project" value="UniProtKB-KW"/>
</dbReference>
<evidence type="ECO:0000256" key="2">
    <source>
        <dbReference type="ARBA" id="ARBA00022801"/>
    </source>
</evidence>
<keyword evidence="1 4" id="KW-0547">Nucleotide-binding</keyword>
<dbReference type="GO" id="GO:0005524">
    <property type="term" value="F:ATP binding"/>
    <property type="evidence" value="ECO:0007669"/>
    <property type="project" value="UniProtKB-UniRule"/>
</dbReference>
<reference evidence="6" key="2">
    <citation type="submission" date="2014-07" db="EMBL/GenBank/DDBJ databases">
        <authorList>
            <person name="Hull J."/>
        </authorList>
    </citation>
    <scope>NUCLEOTIDE SEQUENCE</scope>
</reference>
<comment type="catalytic activity">
    <reaction evidence="4">
        <text>ATP + H2O = ADP + phosphate + H(+)</text>
        <dbReference type="Rhea" id="RHEA:13065"/>
        <dbReference type="ChEBI" id="CHEBI:15377"/>
        <dbReference type="ChEBI" id="CHEBI:15378"/>
        <dbReference type="ChEBI" id="CHEBI:30616"/>
        <dbReference type="ChEBI" id="CHEBI:43474"/>
        <dbReference type="ChEBI" id="CHEBI:456216"/>
        <dbReference type="EC" id="3.6.4.13"/>
    </reaction>
</comment>